<keyword evidence="2" id="KW-1133">Transmembrane helix</keyword>
<keyword evidence="3" id="KW-0732">Signal</keyword>
<feature type="region of interest" description="Disordered" evidence="1">
    <location>
        <begin position="427"/>
        <end position="465"/>
    </location>
</feature>
<evidence type="ECO:0000313" key="5">
    <source>
        <dbReference type="Proteomes" id="UP001172155"/>
    </source>
</evidence>
<dbReference type="EMBL" id="JAUKUD010000006">
    <property type="protein sequence ID" value="KAK0740144.1"/>
    <property type="molecule type" value="Genomic_DNA"/>
</dbReference>
<sequence length="542" mass="55605">MRSVWSCTSCVALLLSAVFGRGALASHVRPKEGLVHRVAKAQITAPPSLRPRDGAVCPSDHSLCPESLGGDCCPSRYACAADSCYATTAAIASACGQEGWFACPAADSGGCCPVGYVCGPTDCSAPVGVKNTITSCPASYYLCPAEMNFGCCQSGMGCAPNACYSTAPVATTVVQRITTTSDGETITSTRTTVTTTTPTAPPRLVAQDPNVAAKFIPSTLPKTPASSTPASASGGLTSSQLGGIIGGAVALLLVVLVAAFFILKRLSRIHHSLASPSEKSRSSHAPPPQQQYSHVSQTYPYPDDTSIDPLMHPTPNTGGTPSGGLRSRSTSNQFSPTFDPTNPNNKTPRQVSVDSAAGGGYFDLPPRVHNVPGLRGGRRNSVDNSYAPHPYHQRHQSNASDVSDGVGGGGGVTSPLFVQELDSAGYVELPSGGEEGVNRSRANSGGGMASPRGSFQIGGTGRDVSPGFVGSPPLDVVNEHSEIMTGYYGPRDRVMGQTAAGLEVGMDVSSPGGEGYSREVGGVLHPHPPREGGGGEGEGEGR</sequence>
<evidence type="ECO:0000313" key="4">
    <source>
        <dbReference type="EMBL" id="KAK0740144.1"/>
    </source>
</evidence>
<reference evidence="4" key="1">
    <citation type="submission" date="2023-06" db="EMBL/GenBank/DDBJ databases">
        <title>Genome-scale phylogeny and comparative genomics of the fungal order Sordariales.</title>
        <authorList>
            <consortium name="Lawrence Berkeley National Laboratory"/>
            <person name="Hensen N."/>
            <person name="Bonometti L."/>
            <person name="Westerberg I."/>
            <person name="Brannstrom I.O."/>
            <person name="Guillou S."/>
            <person name="Cros-Aarteil S."/>
            <person name="Calhoun S."/>
            <person name="Haridas S."/>
            <person name="Kuo A."/>
            <person name="Mondo S."/>
            <person name="Pangilinan J."/>
            <person name="Riley R."/>
            <person name="LaButti K."/>
            <person name="Andreopoulos B."/>
            <person name="Lipzen A."/>
            <person name="Chen C."/>
            <person name="Yanf M."/>
            <person name="Daum C."/>
            <person name="Ng V."/>
            <person name="Clum A."/>
            <person name="Steindorff A."/>
            <person name="Ohm R."/>
            <person name="Martin F."/>
            <person name="Silar P."/>
            <person name="Natvig D."/>
            <person name="Lalanne C."/>
            <person name="Gautier V."/>
            <person name="Ament-velasquez S.L."/>
            <person name="Kruys A."/>
            <person name="Hutchinson M.I."/>
            <person name="Powell A.J."/>
            <person name="Barry K."/>
            <person name="Miller A.N."/>
            <person name="Grigoriev I.V."/>
            <person name="Debuchy R."/>
            <person name="Gladieux P."/>
            <person name="Thoren M.H."/>
            <person name="Johannesson H."/>
        </authorList>
    </citation>
    <scope>NUCLEOTIDE SEQUENCE</scope>
    <source>
        <strain evidence="4">SMH3187-1</strain>
    </source>
</reference>
<evidence type="ECO:0000256" key="1">
    <source>
        <dbReference type="SAM" id="MobiDB-lite"/>
    </source>
</evidence>
<accession>A0AA40BTK4</accession>
<organism evidence="4 5">
    <name type="scientific">Schizothecium vesticola</name>
    <dbReference type="NCBI Taxonomy" id="314040"/>
    <lineage>
        <taxon>Eukaryota</taxon>
        <taxon>Fungi</taxon>
        <taxon>Dikarya</taxon>
        <taxon>Ascomycota</taxon>
        <taxon>Pezizomycotina</taxon>
        <taxon>Sordariomycetes</taxon>
        <taxon>Sordariomycetidae</taxon>
        <taxon>Sordariales</taxon>
        <taxon>Schizotheciaceae</taxon>
        <taxon>Schizothecium</taxon>
    </lineage>
</organism>
<keyword evidence="2" id="KW-0812">Transmembrane</keyword>
<protein>
    <recommendedName>
        <fullName evidence="6">Mid2 domain-containing protein</fullName>
    </recommendedName>
</protein>
<feature type="region of interest" description="Disordered" evidence="1">
    <location>
        <begin position="275"/>
        <end position="415"/>
    </location>
</feature>
<keyword evidence="2" id="KW-0472">Membrane</keyword>
<keyword evidence="5" id="KW-1185">Reference proteome</keyword>
<feature type="region of interest" description="Disordered" evidence="1">
    <location>
        <begin position="504"/>
        <end position="542"/>
    </location>
</feature>
<dbReference type="AlphaFoldDB" id="A0AA40BTK4"/>
<evidence type="ECO:0000256" key="3">
    <source>
        <dbReference type="SAM" id="SignalP"/>
    </source>
</evidence>
<feature type="transmembrane region" description="Helical" evidence="2">
    <location>
        <begin position="241"/>
        <end position="263"/>
    </location>
</feature>
<feature type="compositionally biased region" description="Polar residues" evidence="1">
    <location>
        <begin position="327"/>
        <end position="353"/>
    </location>
</feature>
<feature type="compositionally biased region" description="Polar residues" evidence="1">
    <location>
        <begin position="290"/>
        <end position="299"/>
    </location>
</feature>
<name>A0AA40BTK4_9PEZI</name>
<feature type="signal peptide" evidence="3">
    <location>
        <begin position="1"/>
        <end position="25"/>
    </location>
</feature>
<comment type="caution">
    <text evidence="4">The sequence shown here is derived from an EMBL/GenBank/DDBJ whole genome shotgun (WGS) entry which is preliminary data.</text>
</comment>
<proteinExistence type="predicted"/>
<gene>
    <name evidence="4" type="ORF">B0T18DRAFT_202826</name>
</gene>
<evidence type="ECO:0000256" key="2">
    <source>
        <dbReference type="SAM" id="Phobius"/>
    </source>
</evidence>
<feature type="chain" id="PRO_5041227793" description="Mid2 domain-containing protein" evidence="3">
    <location>
        <begin position="26"/>
        <end position="542"/>
    </location>
</feature>
<evidence type="ECO:0008006" key="6">
    <source>
        <dbReference type="Google" id="ProtNLM"/>
    </source>
</evidence>
<dbReference type="Proteomes" id="UP001172155">
    <property type="component" value="Unassembled WGS sequence"/>
</dbReference>